<dbReference type="WBParaSite" id="L893_g3081.t1">
    <property type="protein sequence ID" value="L893_g3081.t1"/>
    <property type="gene ID" value="L893_g3081"/>
</dbReference>
<evidence type="ECO:0000313" key="2">
    <source>
        <dbReference type="WBParaSite" id="L893_g3081.t1"/>
    </source>
</evidence>
<accession>A0A1I7ZXS1</accession>
<keyword evidence="1" id="KW-1185">Reference proteome</keyword>
<proteinExistence type="predicted"/>
<name>A0A1I7ZXS1_9BILA</name>
<organism evidence="1 2">
    <name type="scientific">Steinernema glaseri</name>
    <dbReference type="NCBI Taxonomy" id="37863"/>
    <lineage>
        <taxon>Eukaryota</taxon>
        <taxon>Metazoa</taxon>
        <taxon>Ecdysozoa</taxon>
        <taxon>Nematoda</taxon>
        <taxon>Chromadorea</taxon>
        <taxon>Rhabditida</taxon>
        <taxon>Tylenchina</taxon>
        <taxon>Panagrolaimomorpha</taxon>
        <taxon>Strongyloidoidea</taxon>
        <taxon>Steinernematidae</taxon>
        <taxon>Steinernema</taxon>
    </lineage>
</organism>
<reference evidence="2" key="1">
    <citation type="submission" date="2016-11" db="UniProtKB">
        <authorList>
            <consortium name="WormBaseParasite"/>
        </authorList>
    </citation>
    <scope>IDENTIFICATION</scope>
</reference>
<dbReference type="Proteomes" id="UP000095287">
    <property type="component" value="Unplaced"/>
</dbReference>
<protein>
    <submittedName>
        <fullName evidence="2">Uncharacterized protein</fullName>
    </submittedName>
</protein>
<sequence>MAGGVDLSAVKGMLELYVITAPLDRSHAAQPVPRNQSPTSLIIVAVGTTKPDSLRKACLTTRRRRRSLPTGPFAHRCLPSGRLLAPLRGREWKHAARKLVIQATPPIFVVRGRSDPGGDGPPKE</sequence>
<dbReference type="AlphaFoldDB" id="A0A1I7ZXS1"/>
<evidence type="ECO:0000313" key="1">
    <source>
        <dbReference type="Proteomes" id="UP000095287"/>
    </source>
</evidence>